<dbReference type="Proteomes" id="UP000285138">
    <property type="component" value="Unassembled WGS sequence"/>
</dbReference>
<comment type="caution">
    <text evidence="4">The sequence shown here is derived from an EMBL/GenBank/DDBJ whole genome shotgun (WGS) entry which is preliminary data.</text>
</comment>
<dbReference type="AlphaFoldDB" id="A0A424YEL1"/>
<dbReference type="Pfam" id="PF03990">
    <property type="entry name" value="DUF348"/>
    <property type="match status" value="2"/>
</dbReference>
<keyword evidence="2" id="KW-0812">Transmembrane</keyword>
<feature type="transmembrane region" description="Helical" evidence="2">
    <location>
        <begin position="20"/>
        <end position="37"/>
    </location>
</feature>
<reference evidence="4 5" key="1">
    <citation type="submission" date="2018-08" db="EMBL/GenBank/DDBJ databases">
        <title>The metabolism and importance of syntrophic acetate oxidation coupled to methane or sulfide production in haloalkaline environments.</title>
        <authorList>
            <person name="Timmers P.H.A."/>
            <person name="Vavourakis C.D."/>
            <person name="Sorokin D.Y."/>
            <person name="Sinninghe Damste J.S."/>
            <person name="Muyzer G."/>
            <person name="Stams A.J.M."/>
            <person name="Plugge C.M."/>
        </authorList>
    </citation>
    <scope>NUCLEOTIDE SEQUENCE [LARGE SCALE GENOMIC DNA]</scope>
    <source>
        <strain evidence="4">MSAO_Bac1</strain>
    </source>
</reference>
<evidence type="ECO:0000259" key="3">
    <source>
        <dbReference type="PROSITE" id="PS51109"/>
    </source>
</evidence>
<dbReference type="Pfam" id="PF07501">
    <property type="entry name" value="G5"/>
    <property type="match status" value="1"/>
</dbReference>
<protein>
    <submittedName>
        <fullName evidence="4">DUF348 domain-containing protein</fullName>
    </submittedName>
</protein>
<dbReference type="InterPro" id="IPR007137">
    <property type="entry name" value="DUF348"/>
</dbReference>
<evidence type="ECO:0000256" key="2">
    <source>
        <dbReference type="SAM" id="Phobius"/>
    </source>
</evidence>
<dbReference type="Gene3D" id="2.20.230.10">
    <property type="entry name" value="Resuscitation-promoting factor rpfb"/>
    <property type="match status" value="1"/>
</dbReference>
<name>A0A424YEL1_9FIRM</name>
<keyword evidence="2" id="KW-1133">Transmembrane helix</keyword>
<organism evidence="4 5">
    <name type="scientific">Candidatus Syntrophonatronum acetioxidans</name>
    <dbReference type="NCBI Taxonomy" id="1795816"/>
    <lineage>
        <taxon>Bacteria</taxon>
        <taxon>Bacillati</taxon>
        <taxon>Bacillota</taxon>
        <taxon>Clostridia</taxon>
        <taxon>Eubacteriales</taxon>
        <taxon>Syntrophomonadaceae</taxon>
        <taxon>Candidatus Syntrophonatronum</taxon>
    </lineage>
</organism>
<dbReference type="InterPro" id="IPR011098">
    <property type="entry name" value="G5_dom"/>
</dbReference>
<feature type="domain" description="G5" evidence="3">
    <location>
        <begin position="155"/>
        <end position="235"/>
    </location>
</feature>
<evidence type="ECO:0000313" key="5">
    <source>
        <dbReference type="Proteomes" id="UP000285138"/>
    </source>
</evidence>
<dbReference type="SMART" id="SM01208">
    <property type="entry name" value="G5"/>
    <property type="match status" value="1"/>
</dbReference>
<accession>A0A424YEL1</accession>
<keyword evidence="2" id="KW-0472">Membrane</keyword>
<feature type="non-terminal residue" evidence="4">
    <location>
        <position position="284"/>
    </location>
</feature>
<gene>
    <name evidence="4" type="ORF">D5R97_05255</name>
</gene>
<keyword evidence="1" id="KW-0732">Signal</keyword>
<evidence type="ECO:0000313" key="4">
    <source>
        <dbReference type="EMBL" id="RQD76007.1"/>
    </source>
</evidence>
<evidence type="ECO:0000256" key="1">
    <source>
        <dbReference type="ARBA" id="ARBA00022729"/>
    </source>
</evidence>
<dbReference type="PROSITE" id="PS51109">
    <property type="entry name" value="G5"/>
    <property type="match status" value="1"/>
</dbReference>
<proteinExistence type="predicted"/>
<dbReference type="EMBL" id="QZAA01000132">
    <property type="protein sequence ID" value="RQD76007.1"/>
    <property type="molecule type" value="Genomic_DNA"/>
</dbReference>
<sequence length="284" mass="32140">MNILGRNFNLPSSHWVKDNFLLFFMLFCLLGAMMVSYNNGYYQKEITLHIEGEEEINLTTWKSTVGGVLEEAEISLSPRDKIYPSPGESLREDMMIYLRRAFPVYVQVGDEQEVAWTTGGTVQEILEGLRIEDIDYDEAEPPLFSTVENKMEIVVPNLERKYITQRQEIPYSTIQKRNEALDKGFYQVLQEGKPGIQEDHIEITKMKGEEAERRVVSTSIIEDKQDRVEEVGANTSISRGSYTLRFREALNVSATAYCSCAQCTGTHERGITATGKAAIPGEGT</sequence>